<accession>A0A6J5M4L8</accession>
<dbReference type="InterPro" id="IPR045290">
    <property type="entry name" value="MOC1-like"/>
</dbReference>
<reference evidence="1" key="1">
    <citation type="submission" date="2020-04" db="EMBL/GenBank/DDBJ databases">
        <authorList>
            <person name="Chiriac C."/>
            <person name="Salcher M."/>
            <person name="Ghai R."/>
            <person name="Kavagutti S V."/>
        </authorList>
    </citation>
    <scope>NUCLEOTIDE SEQUENCE</scope>
</reference>
<dbReference type="CDD" id="cd22992">
    <property type="entry name" value="MOC1"/>
    <property type="match status" value="1"/>
</dbReference>
<dbReference type="PANTHER" id="PTHR36015:SF6">
    <property type="entry name" value="HOLLIDAY JUNCTION RESOLVASE MOC1, CHLOROPLASTIC-RELATED"/>
    <property type="match status" value="1"/>
</dbReference>
<name>A0A6J5M4L8_9CAUD</name>
<dbReference type="InterPro" id="IPR036397">
    <property type="entry name" value="RNaseH_sf"/>
</dbReference>
<evidence type="ECO:0000313" key="1">
    <source>
        <dbReference type="EMBL" id="CAB4141925.1"/>
    </source>
</evidence>
<organism evidence="1">
    <name type="scientific">uncultured Caudovirales phage</name>
    <dbReference type="NCBI Taxonomy" id="2100421"/>
    <lineage>
        <taxon>Viruses</taxon>
        <taxon>Duplodnaviria</taxon>
        <taxon>Heunggongvirae</taxon>
        <taxon>Uroviricota</taxon>
        <taxon>Caudoviricetes</taxon>
        <taxon>Peduoviridae</taxon>
        <taxon>Maltschvirus</taxon>
        <taxon>Maltschvirus maltsch</taxon>
    </lineage>
</organism>
<sequence>MLVGIDPGASGAIAWLSDHGHLIEARDLPVTKVGSRTQLMPAVLAGWLLQSDRRPIHAFLERVATRPGEGAVGAFSFGRGYGQIEGVLAAIGVPVTLVTPAKWKATFCIPADKSAARLRASQLWPGLAGTFARVKDDGRAEASLIGLYGAQTLRGGA</sequence>
<gene>
    <name evidence="1" type="ORF">UFOVP421_26</name>
</gene>
<proteinExistence type="predicted"/>
<dbReference type="GO" id="GO:0003676">
    <property type="term" value="F:nucleic acid binding"/>
    <property type="evidence" value="ECO:0007669"/>
    <property type="project" value="InterPro"/>
</dbReference>
<dbReference type="Gene3D" id="3.30.420.10">
    <property type="entry name" value="Ribonuclease H-like superfamily/Ribonuclease H"/>
    <property type="match status" value="1"/>
</dbReference>
<dbReference type="GO" id="GO:0008821">
    <property type="term" value="F:crossover junction DNA endonuclease activity"/>
    <property type="evidence" value="ECO:0007669"/>
    <property type="project" value="InterPro"/>
</dbReference>
<dbReference type="PANTHER" id="PTHR36015">
    <property type="entry name" value="HOLLIDAY JUNCTION RESOLVASE MOC1, CHLOROPLASTIC-RELATED"/>
    <property type="match status" value="1"/>
</dbReference>
<dbReference type="EMBL" id="LR796402">
    <property type="protein sequence ID" value="CAB4141925.1"/>
    <property type="molecule type" value="Genomic_DNA"/>
</dbReference>
<protein>
    <submittedName>
        <fullName evidence="1">Uncharacterized protein</fullName>
    </submittedName>
</protein>